<dbReference type="PANTHER" id="PTHR24094:SF15">
    <property type="entry name" value="AMP-DEPENDENT SYNTHETASE_LIGASE DOMAIN-CONTAINING PROTEIN-RELATED"/>
    <property type="match status" value="1"/>
</dbReference>
<dbReference type="PANTHER" id="PTHR24094">
    <property type="entry name" value="SECRETED PROTEIN"/>
    <property type="match status" value="1"/>
</dbReference>
<feature type="region of interest" description="Disordered" evidence="1">
    <location>
        <begin position="370"/>
        <end position="392"/>
    </location>
</feature>
<feature type="region of interest" description="Disordered" evidence="1">
    <location>
        <begin position="1"/>
        <end position="22"/>
    </location>
</feature>
<dbReference type="RefSeq" id="WP_345068599.1">
    <property type="nucleotide sequence ID" value="NZ_BAABCN010000012.1"/>
</dbReference>
<protein>
    <recommendedName>
        <fullName evidence="3">GmrSD restriction endonucleases C-terminal domain-containing protein</fullName>
    </recommendedName>
</protein>
<feature type="compositionally biased region" description="Pro residues" evidence="1">
    <location>
        <begin position="370"/>
        <end position="391"/>
    </location>
</feature>
<proteinExistence type="predicted"/>
<accession>A0ABP7KTZ5</accession>
<dbReference type="EMBL" id="BAABCN010000012">
    <property type="protein sequence ID" value="GAA3888007.1"/>
    <property type="molecule type" value="Genomic_DNA"/>
</dbReference>
<feature type="transmembrane region" description="Helical" evidence="2">
    <location>
        <begin position="49"/>
        <end position="68"/>
    </location>
</feature>
<feature type="compositionally biased region" description="Low complexity" evidence="1">
    <location>
        <begin position="121"/>
        <end position="150"/>
    </location>
</feature>
<keyword evidence="2" id="KW-0812">Transmembrane</keyword>
<evidence type="ECO:0000259" key="3">
    <source>
        <dbReference type="Pfam" id="PF07510"/>
    </source>
</evidence>
<reference evidence="5" key="1">
    <citation type="journal article" date="2019" name="Int. J. Syst. Evol. Microbiol.">
        <title>The Global Catalogue of Microorganisms (GCM) 10K type strain sequencing project: providing services to taxonomists for standard genome sequencing and annotation.</title>
        <authorList>
            <consortium name="The Broad Institute Genomics Platform"/>
            <consortium name="The Broad Institute Genome Sequencing Center for Infectious Disease"/>
            <person name="Wu L."/>
            <person name="Ma J."/>
        </authorList>
    </citation>
    <scope>NUCLEOTIDE SEQUENCE [LARGE SCALE GENOMIC DNA]</scope>
    <source>
        <strain evidence="5">JCM 17021</strain>
    </source>
</reference>
<evidence type="ECO:0000313" key="5">
    <source>
        <dbReference type="Proteomes" id="UP001501803"/>
    </source>
</evidence>
<evidence type="ECO:0000256" key="2">
    <source>
        <dbReference type="SAM" id="Phobius"/>
    </source>
</evidence>
<comment type="caution">
    <text evidence="4">The sequence shown here is derived from an EMBL/GenBank/DDBJ whole genome shotgun (WGS) entry which is preliminary data.</text>
</comment>
<gene>
    <name evidence="4" type="ORF">GCM10022381_32420</name>
</gene>
<dbReference type="Proteomes" id="UP001501803">
    <property type="component" value="Unassembled WGS sequence"/>
</dbReference>
<dbReference type="InterPro" id="IPR011089">
    <property type="entry name" value="GmrSD_C"/>
</dbReference>
<dbReference type="Pfam" id="PF07510">
    <property type="entry name" value="GmrSD_C"/>
    <property type="match status" value="1"/>
</dbReference>
<feature type="domain" description="GmrSD restriction endonucleases C-terminal" evidence="3">
    <location>
        <begin position="195"/>
        <end position="328"/>
    </location>
</feature>
<keyword evidence="2" id="KW-0472">Membrane</keyword>
<feature type="transmembrane region" description="Helical" evidence="2">
    <location>
        <begin position="26"/>
        <end position="43"/>
    </location>
</feature>
<name>A0ABP7KTZ5_9MICO</name>
<feature type="transmembrane region" description="Helical" evidence="2">
    <location>
        <begin position="80"/>
        <end position="99"/>
    </location>
</feature>
<evidence type="ECO:0000313" key="4">
    <source>
        <dbReference type="EMBL" id="GAA3888007.1"/>
    </source>
</evidence>
<sequence>MPHPAHPASAERQSPSPRKPKLPRSTWIVGALALVLLIIGVSTTGMQGLLMMGGLLALITGAYALVTGRASWARLPSRKFAAAVLAASLVSIVIGTSLAPDTGGSDSSALGASVAHPTPTPVASPTRTATPTPTATPIATPSDTPASAVSAADSSTALAQLATLPVKGKAPKTGYDRTGMFGSAWLDVDRNGCDTRNDILARDLTEIAKSGSCRVLTGTLADPYTGTQIAFVRGNATSTKVQIDHVVALQNAWITGAQQLTQDAREALANDPRNLLAVDGPTNSAKGAGDAATWLPPEKSFRCTYVARQIEVKAAYGLWIAPAEHDAMERVLGACGGAAVAPVPVAVPEPVAADPAPVVVPVPVPVEPAPAPAPEPAPAPAPEPAPAPAPAPAVNVHPGGFCSNPGETGVADNGRTYTCGGKGADANGKFHWNA</sequence>
<keyword evidence="5" id="KW-1185">Reference proteome</keyword>
<organism evidence="4 5">
    <name type="scientific">Leifsonia kafniensis</name>
    <dbReference type="NCBI Taxonomy" id="475957"/>
    <lineage>
        <taxon>Bacteria</taxon>
        <taxon>Bacillati</taxon>
        <taxon>Actinomycetota</taxon>
        <taxon>Actinomycetes</taxon>
        <taxon>Micrococcales</taxon>
        <taxon>Microbacteriaceae</taxon>
        <taxon>Leifsonia</taxon>
    </lineage>
</organism>
<feature type="region of interest" description="Disordered" evidence="1">
    <location>
        <begin position="105"/>
        <end position="150"/>
    </location>
</feature>
<keyword evidence="2" id="KW-1133">Transmembrane helix</keyword>
<evidence type="ECO:0000256" key="1">
    <source>
        <dbReference type="SAM" id="MobiDB-lite"/>
    </source>
</evidence>